<evidence type="ECO:0000313" key="2">
    <source>
        <dbReference type="Proteomes" id="UP001566132"/>
    </source>
</evidence>
<dbReference type="Pfam" id="PF15868">
    <property type="entry name" value="MBF2"/>
    <property type="match status" value="1"/>
</dbReference>
<name>A0ABD1ENT9_HYPHA</name>
<dbReference type="AlphaFoldDB" id="A0ABD1ENT9"/>
<organism evidence="1 2">
    <name type="scientific">Hypothenemus hampei</name>
    <name type="common">Coffee berry borer</name>
    <dbReference type="NCBI Taxonomy" id="57062"/>
    <lineage>
        <taxon>Eukaryota</taxon>
        <taxon>Metazoa</taxon>
        <taxon>Ecdysozoa</taxon>
        <taxon>Arthropoda</taxon>
        <taxon>Hexapoda</taxon>
        <taxon>Insecta</taxon>
        <taxon>Pterygota</taxon>
        <taxon>Neoptera</taxon>
        <taxon>Endopterygota</taxon>
        <taxon>Coleoptera</taxon>
        <taxon>Polyphaga</taxon>
        <taxon>Cucujiformia</taxon>
        <taxon>Curculionidae</taxon>
        <taxon>Scolytinae</taxon>
        <taxon>Hypothenemus</taxon>
    </lineage>
</organism>
<evidence type="ECO:0000313" key="1">
    <source>
        <dbReference type="EMBL" id="KAL1497937.1"/>
    </source>
</evidence>
<dbReference type="Proteomes" id="UP001566132">
    <property type="component" value="Unassembled WGS sequence"/>
</dbReference>
<proteinExistence type="predicted"/>
<reference evidence="1 2" key="1">
    <citation type="submission" date="2024-05" db="EMBL/GenBank/DDBJ databases">
        <title>Genetic variation in Jamaican populations of the coffee berry borer (Hypothenemus hampei).</title>
        <authorList>
            <person name="Errbii M."/>
            <person name="Myrie A."/>
        </authorList>
    </citation>
    <scope>NUCLEOTIDE SEQUENCE [LARGE SCALE GENOMIC DNA]</scope>
    <source>
        <strain evidence="1">JA-Hopewell-2020-01-JO</strain>
        <tissue evidence="1">Whole body</tissue>
    </source>
</reference>
<dbReference type="InterPro" id="IPR031734">
    <property type="entry name" value="MBF2"/>
</dbReference>
<dbReference type="EMBL" id="JBDJPC010000006">
    <property type="protein sequence ID" value="KAL1497937.1"/>
    <property type="molecule type" value="Genomic_DNA"/>
</dbReference>
<protein>
    <submittedName>
        <fullName evidence="1">Uncharacterized protein</fullName>
    </submittedName>
</protein>
<gene>
    <name evidence="1" type="ORF">ABEB36_008817</name>
</gene>
<comment type="caution">
    <text evidence="1">The sequence shown here is derived from an EMBL/GenBank/DDBJ whole genome shotgun (WGS) entry which is preliminary data.</text>
</comment>
<sequence>MLFFSVTVYCDNHYIDDCLKPGSSPELLYNQEISKDGQFLQYQREIVRIPTTGFSDAPITCLTVINLDNESVAGYPHVKAGGVGFNYVTLELESQLSRGYDFQITVYYDSAEVITGNTILEELNED</sequence>
<keyword evidence="2" id="KW-1185">Reference proteome</keyword>
<accession>A0ABD1ENT9</accession>